<dbReference type="AlphaFoldDB" id="A0A2R6XFK4"/>
<dbReference type="EMBL" id="KZ772689">
    <property type="protein sequence ID" value="PTQ44887.1"/>
    <property type="molecule type" value="Genomic_DNA"/>
</dbReference>
<evidence type="ECO:0000313" key="3">
    <source>
        <dbReference type="Proteomes" id="UP000244005"/>
    </source>
</evidence>
<dbReference type="Proteomes" id="UP000244005">
    <property type="component" value="Unassembled WGS sequence"/>
</dbReference>
<evidence type="ECO:0000256" key="1">
    <source>
        <dbReference type="SAM" id="Phobius"/>
    </source>
</evidence>
<feature type="transmembrane region" description="Helical" evidence="1">
    <location>
        <begin position="148"/>
        <end position="167"/>
    </location>
</feature>
<keyword evidence="3" id="KW-1185">Reference proteome</keyword>
<keyword evidence="1" id="KW-1133">Transmembrane helix</keyword>
<proteinExistence type="predicted"/>
<dbReference type="OrthoDB" id="10592493at2759"/>
<organism evidence="2 3">
    <name type="scientific">Marchantia polymorpha</name>
    <name type="common">Common liverwort</name>
    <name type="synonym">Marchantia aquatica</name>
    <dbReference type="NCBI Taxonomy" id="3197"/>
    <lineage>
        <taxon>Eukaryota</taxon>
        <taxon>Viridiplantae</taxon>
        <taxon>Streptophyta</taxon>
        <taxon>Embryophyta</taxon>
        <taxon>Marchantiophyta</taxon>
        <taxon>Marchantiopsida</taxon>
        <taxon>Marchantiidae</taxon>
        <taxon>Marchantiales</taxon>
        <taxon>Marchantiaceae</taxon>
        <taxon>Marchantia</taxon>
    </lineage>
</organism>
<keyword evidence="1" id="KW-0812">Transmembrane</keyword>
<feature type="transmembrane region" description="Helical" evidence="1">
    <location>
        <begin position="112"/>
        <end position="136"/>
    </location>
</feature>
<keyword evidence="1" id="KW-0472">Membrane</keyword>
<name>A0A2R6XFK4_MARPO</name>
<protein>
    <submittedName>
        <fullName evidence="2">Uncharacterized protein</fullName>
    </submittedName>
</protein>
<evidence type="ECO:0000313" key="2">
    <source>
        <dbReference type="EMBL" id="PTQ44887.1"/>
    </source>
</evidence>
<reference evidence="3" key="1">
    <citation type="journal article" date="2017" name="Cell">
        <title>Insights into land plant evolution garnered from the Marchantia polymorpha genome.</title>
        <authorList>
            <person name="Bowman J.L."/>
            <person name="Kohchi T."/>
            <person name="Yamato K.T."/>
            <person name="Jenkins J."/>
            <person name="Shu S."/>
            <person name="Ishizaki K."/>
            <person name="Yamaoka S."/>
            <person name="Nishihama R."/>
            <person name="Nakamura Y."/>
            <person name="Berger F."/>
            <person name="Adam C."/>
            <person name="Aki S.S."/>
            <person name="Althoff F."/>
            <person name="Araki T."/>
            <person name="Arteaga-Vazquez M.A."/>
            <person name="Balasubrmanian S."/>
            <person name="Barry K."/>
            <person name="Bauer D."/>
            <person name="Boehm C.R."/>
            <person name="Briginshaw L."/>
            <person name="Caballero-Perez J."/>
            <person name="Catarino B."/>
            <person name="Chen F."/>
            <person name="Chiyoda S."/>
            <person name="Chovatia M."/>
            <person name="Davies K.M."/>
            <person name="Delmans M."/>
            <person name="Demura T."/>
            <person name="Dierschke T."/>
            <person name="Dolan L."/>
            <person name="Dorantes-Acosta A.E."/>
            <person name="Eklund D.M."/>
            <person name="Florent S.N."/>
            <person name="Flores-Sandoval E."/>
            <person name="Fujiyama A."/>
            <person name="Fukuzawa H."/>
            <person name="Galik B."/>
            <person name="Grimanelli D."/>
            <person name="Grimwood J."/>
            <person name="Grossniklaus U."/>
            <person name="Hamada T."/>
            <person name="Haseloff J."/>
            <person name="Hetherington A.J."/>
            <person name="Higo A."/>
            <person name="Hirakawa Y."/>
            <person name="Hundley H.N."/>
            <person name="Ikeda Y."/>
            <person name="Inoue K."/>
            <person name="Inoue S.I."/>
            <person name="Ishida S."/>
            <person name="Jia Q."/>
            <person name="Kakita M."/>
            <person name="Kanazawa T."/>
            <person name="Kawai Y."/>
            <person name="Kawashima T."/>
            <person name="Kennedy M."/>
            <person name="Kinose K."/>
            <person name="Kinoshita T."/>
            <person name="Kohara Y."/>
            <person name="Koide E."/>
            <person name="Komatsu K."/>
            <person name="Kopischke S."/>
            <person name="Kubo M."/>
            <person name="Kyozuka J."/>
            <person name="Lagercrantz U."/>
            <person name="Lin S.S."/>
            <person name="Lindquist E."/>
            <person name="Lipzen A.M."/>
            <person name="Lu C.W."/>
            <person name="De Luna E."/>
            <person name="Martienssen R.A."/>
            <person name="Minamino N."/>
            <person name="Mizutani M."/>
            <person name="Mizutani M."/>
            <person name="Mochizuki N."/>
            <person name="Monte I."/>
            <person name="Mosher R."/>
            <person name="Nagasaki H."/>
            <person name="Nakagami H."/>
            <person name="Naramoto S."/>
            <person name="Nishitani K."/>
            <person name="Ohtani M."/>
            <person name="Okamoto T."/>
            <person name="Okumura M."/>
            <person name="Phillips J."/>
            <person name="Pollak B."/>
            <person name="Reinders A."/>
            <person name="Rovekamp M."/>
            <person name="Sano R."/>
            <person name="Sawa S."/>
            <person name="Schmid M.W."/>
            <person name="Shirakawa M."/>
            <person name="Solano R."/>
            <person name="Spunde A."/>
            <person name="Suetsugu N."/>
            <person name="Sugano S."/>
            <person name="Sugiyama A."/>
            <person name="Sun R."/>
            <person name="Suzuki Y."/>
            <person name="Takenaka M."/>
            <person name="Takezawa D."/>
            <person name="Tomogane H."/>
            <person name="Tsuzuki M."/>
            <person name="Ueda T."/>
            <person name="Umeda M."/>
            <person name="Ward J.M."/>
            <person name="Watanabe Y."/>
            <person name="Yazaki K."/>
            <person name="Yokoyama R."/>
            <person name="Yoshitake Y."/>
            <person name="Yotsui I."/>
            <person name="Zachgo S."/>
            <person name="Schmutz J."/>
        </authorList>
    </citation>
    <scope>NUCLEOTIDE SEQUENCE [LARGE SCALE GENOMIC DNA]</scope>
    <source>
        <strain evidence="3">Tak-1</strain>
    </source>
</reference>
<accession>A0A2R6XFK4</accession>
<sequence>MPSTISKAPFQCAHCSPCAHRTRTPILFRSELKRFTFTISDQARTSWNCPPRFTPRSRTAVSVGVPMRGHFPSLDGSPTSSLVFINILSMRISRTRGEISDFSLLTSPTFPAIHAFLTTILLVVKVPVLSLQIVLAEPIVSQAARWRTKALSWIIFFIVNASVRVIARGSPFGTATTMIVTAMAK</sequence>
<gene>
    <name evidence="2" type="ORF">MARPO_0017s0012</name>
</gene>